<dbReference type="Gene3D" id="3.90.1010.10">
    <property type="match status" value="1"/>
</dbReference>
<sequence length="142" mass="14311">MAAAAALYSPQVLALATGLAAFPPDTALPLKGQARSPACGSTLTMHLSIDAAGRIDRIGLRAHACAIGQASAAIFASAAPGQTAKDIATALSGIERWLKGEGELPDWPGLEAVAAARAYPARHGAMLLPWKAAVAALSSTQS</sequence>
<dbReference type="EMBL" id="PHUF01000002">
    <property type="protein sequence ID" value="PKB25458.1"/>
    <property type="molecule type" value="Genomic_DNA"/>
</dbReference>
<evidence type="ECO:0000313" key="2">
    <source>
        <dbReference type="EMBL" id="PKB25458.1"/>
    </source>
</evidence>
<reference evidence="2 3" key="1">
    <citation type="submission" date="2017-11" db="EMBL/GenBank/DDBJ databases">
        <title>Genomic Encyclopedia of Type Strains, Phase III (KMG-III): the genomes of soil and plant-associated and newly described type strains.</title>
        <authorList>
            <person name="Whitman W."/>
        </authorList>
    </citation>
    <scope>NUCLEOTIDE SEQUENCE [LARGE SCALE GENOMIC DNA]</scope>
    <source>
        <strain evidence="2 3">CGMCC 1.12274</strain>
    </source>
</reference>
<evidence type="ECO:0000313" key="3">
    <source>
        <dbReference type="Proteomes" id="UP000232587"/>
    </source>
</evidence>
<dbReference type="OrthoDB" id="7857113at2"/>
<gene>
    <name evidence="2" type="ORF">B0I00_0658</name>
</gene>
<dbReference type="GO" id="GO:0051536">
    <property type="term" value="F:iron-sulfur cluster binding"/>
    <property type="evidence" value="ECO:0007669"/>
    <property type="project" value="InterPro"/>
</dbReference>
<dbReference type="AlphaFoldDB" id="A0A2N0I2M4"/>
<feature type="domain" description="NIF system FeS cluster assembly NifU N-terminal" evidence="1">
    <location>
        <begin position="31"/>
        <end position="100"/>
    </location>
</feature>
<dbReference type="GO" id="GO:0016226">
    <property type="term" value="P:iron-sulfur cluster assembly"/>
    <property type="evidence" value="ECO:0007669"/>
    <property type="project" value="InterPro"/>
</dbReference>
<comment type="caution">
    <text evidence="2">The sequence shown here is derived from an EMBL/GenBank/DDBJ whole genome shotgun (WGS) entry which is preliminary data.</text>
</comment>
<dbReference type="Pfam" id="PF01592">
    <property type="entry name" value="NifU_N"/>
    <property type="match status" value="1"/>
</dbReference>
<dbReference type="RefSeq" id="WP_100865896.1">
    <property type="nucleotide sequence ID" value="NZ_PHUF01000002.1"/>
</dbReference>
<dbReference type="Proteomes" id="UP000232587">
    <property type="component" value="Unassembled WGS sequence"/>
</dbReference>
<protein>
    <submittedName>
        <fullName evidence="2">NifU-like protein</fullName>
    </submittedName>
</protein>
<dbReference type="SUPFAM" id="SSF82649">
    <property type="entry name" value="SufE/NifU"/>
    <property type="match status" value="1"/>
</dbReference>
<evidence type="ECO:0000259" key="1">
    <source>
        <dbReference type="Pfam" id="PF01592"/>
    </source>
</evidence>
<proteinExistence type="predicted"/>
<dbReference type="InterPro" id="IPR002871">
    <property type="entry name" value="NIF_FeS_clus_asmbl_NifU_N"/>
</dbReference>
<keyword evidence="3" id="KW-1185">Reference proteome</keyword>
<dbReference type="GO" id="GO:0005506">
    <property type="term" value="F:iron ion binding"/>
    <property type="evidence" value="ECO:0007669"/>
    <property type="project" value="InterPro"/>
</dbReference>
<organism evidence="2 3">
    <name type="scientific">Novosphingobium kunmingense</name>
    <dbReference type="NCBI Taxonomy" id="1211806"/>
    <lineage>
        <taxon>Bacteria</taxon>
        <taxon>Pseudomonadati</taxon>
        <taxon>Pseudomonadota</taxon>
        <taxon>Alphaproteobacteria</taxon>
        <taxon>Sphingomonadales</taxon>
        <taxon>Sphingomonadaceae</taxon>
        <taxon>Novosphingobium</taxon>
    </lineage>
</organism>
<name>A0A2N0I2M4_9SPHN</name>
<dbReference type="CDD" id="cd06664">
    <property type="entry name" value="IscU_like"/>
    <property type="match status" value="1"/>
</dbReference>
<accession>A0A2N0I2M4</accession>